<feature type="binding site" evidence="16">
    <location>
        <position position="84"/>
    </location>
    <ligand>
        <name>GTP</name>
        <dbReference type="ChEBI" id="CHEBI:37565"/>
    </ligand>
</feature>
<evidence type="ECO:0000256" key="9">
    <source>
        <dbReference type="ARBA" id="ARBA00022679"/>
    </source>
</evidence>
<dbReference type="GO" id="GO:0005525">
    <property type="term" value="F:GTP binding"/>
    <property type="evidence" value="ECO:0007669"/>
    <property type="project" value="UniProtKB-UniRule"/>
</dbReference>
<evidence type="ECO:0000256" key="2">
    <source>
        <dbReference type="ARBA" id="ARBA00000711"/>
    </source>
</evidence>
<evidence type="ECO:0000256" key="11">
    <source>
        <dbReference type="ARBA" id="ARBA00022777"/>
    </source>
</evidence>
<comment type="catalytic activity">
    <reaction evidence="3">
        <text>adenosylcob(III)inamide + GTP = adenosylcob(III)inamide phosphate + GDP + H(+)</text>
        <dbReference type="Rhea" id="RHEA:15765"/>
        <dbReference type="ChEBI" id="CHEBI:2480"/>
        <dbReference type="ChEBI" id="CHEBI:15378"/>
        <dbReference type="ChEBI" id="CHEBI:37565"/>
        <dbReference type="ChEBI" id="CHEBI:58189"/>
        <dbReference type="ChEBI" id="CHEBI:58502"/>
        <dbReference type="EC" id="2.7.1.156"/>
    </reaction>
</comment>
<dbReference type="GO" id="GO:0005524">
    <property type="term" value="F:ATP binding"/>
    <property type="evidence" value="ECO:0007669"/>
    <property type="project" value="UniProtKB-UniRule"/>
</dbReference>
<comment type="catalytic activity">
    <reaction evidence="1 14">
        <text>adenosylcob(III)inamide + ATP = adenosylcob(III)inamide phosphate + ADP + H(+)</text>
        <dbReference type="Rhea" id="RHEA:15769"/>
        <dbReference type="ChEBI" id="CHEBI:2480"/>
        <dbReference type="ChEBI" id="CHEBI:15378"/>
        <dbReference type="ChEBI" id="CHEBI:30616"/>
        <dbReference type="ChEBI" id="CHEBI:58502"/>
        <dbReference type="ChEBI" id="CHEBI:456216"/>
        <dbReference type="EC" id="2.7.1.156"/>
    </reaction>
</comment>
<keyword evidence="10 14" id="KW-0547">Nucleotide-binding</keyword>
<organism evidence="17 18">
    <name type="scientific">Tritonibacter aquimaris</name>
    <dbReference type="NCBI Taxonomy" id="2663379"/>
    <lineage>
        <taxon>Bacteria</taxon>
        <taxon>Pseudomonadati</taxon>
        <taxon>Pseudomonadota</taxon>
        <taxon>Alphaproteobacteria</taxon>
        <taxon>Rhodobacterales</taxon>
        <taxon>Paracoccaceae</taxon>
        <taxon>Tritonibacter</taxon>
    </lineage>
</organism>
<dbReference type="RefSeq" id="WP_153548634.1">
    <property type="nucleotide sequence ID" value="NZ_WIXK01000007.1"/>
</dbReference>
<feature type="active site" description="GMP-histidine intermediate" evidence="15">
    <location>
        <position position="51"/>
    </location>
</feature>
<comment type="caution">
    <text evidence="17">The sequence shown here is derived from an EMBL/GenBank/DDBJ whole genome shotgun (WGS) entry which is preliminary data.</text>
</comment>
<evidence type="ECO:0000256" key="6">
    <source>
        <dbReference type="ARBA" id="ARBA00005159"/>
    </source>
</evidence>
<comment type="function">
    <text evidence="4 14">Catalyzes ATP-dependent phosphorylation of adenosylcobinamide and addition of GMP to adenosylcobinamide phosphate.</text>
</comment>
<evidence type="ECO:0000313" key="18">
    <source>
        <dbReference type="Proteomes" id="UP000436694"/>
    </source>
</evidence>
<dbReference type="EC" id="2.7.1.156" evidence="14"/>
<comment type="similarity">
    <text evidence="7 14">Belongs to the CobU/CobP family.</text>
</comment>
<dbReference type="NCBIfam" id="NF004469">
    <property type="entry name" value="PRK05800.1"/>
    <property type="match status" value="1"/>
</dbReference>
<dbReference type="Gene3D" id="3.40.50.300">
    <property type="entry name" value="P-loop containing nucleotide triphosphate hydrolases"/>
    <property type="match status" value="1"/>
</dbReference>
<evidence type="ECO:0000256" key="14">
    <source>
        <dbReference type="PIRNR" id="PIRNR006135"/>
    </source>
</evidence>
<evidence type="ECO:0000256" key="12">
    <source>
        <dbReference type="ARBA" id="ARBA00022840"/>
    </source>
</evidence>
<keyword evidence="13 14" id="KW-0342">GTP-binding</keyword>
<feature type="binding site" evidence="16">
    <location>
        <begin position="35"/>
        <end position="37"/>
    </location>
    <ligand>
        <name>GTP</name>
        <dbReference type="ChEBI" id="CHEBI:37565"/>
    </ligand>
</feature>
<evidence type="ECO:0000256" key="13">
    <source>
        <dbReference type="ARBA" id="ARBA00023134"/>
    </source>
</evidence>
<dbReference type="PIRSF" id="PIRSF006135">
    <property type="entry name" value="CobU"/>
    <property type="match status" value="1"/>
</dbReference>
<dbReference type="InterPro" id="IPR027417">
    <property type="entry name" value="P-loop_NTPase"/>
</dbReference>
<dbReference type="GO" id="GO:0043752">
    <property type="term" value="F:adenosylcobinamide kinase activity"/>
    <property type="evidence" value="ECO:0007669"/>
    <property type="project" value="UniProtKB-EC"/>
</dbReference>
<evidence type="ECO:0000256" key="1">
    <source>
        <dbReference type="ARBA" id="ARBA00000312"/>
    </source>
</evidence>
<gene>
    <name evidence="17" type="primary">cobU</name>
    <name evidence="17" type="ORF">GG681_13955</name>
</gene>
<keyword evidence="11 14" id="KW-0418">Kinase</keyword>
<evidence type="ECO:0000256" key="7">
    <source>
        <dbReference type="ARBA" id="ARBA00007490"/>
    </source>
</evidence>
<evidence type="ECO:0000256" key="15">
    <source>
        <dbReference type="PIRSR" id="PIRSR006135-1"/>
    </source>
</evidence>
<keyword evidence="8 14" id="KW-0169">Cobalamin biosynthesis</keyword>
<proteinExistence type="inferred from homology"/>
<dbReference type="GO" id="GO:0009236">
    <property type="term" value="P:cobalamin biosynthetic process"/>
    <property type="evidence" value="ECO:0007669"/>
    <property type="project" value="UniProtKB-UniRule"/>
</dbReference>
<reference evidence="17 18" key="1">
    <citation type="submission" date="2019-10" db="EMBL/GenBank/DDBJ databases">
        <title>Epibacterium sp. nov., isolated from seawater.</title>
        <authorList>
            <person name="Zhang X."/>
            <person name="Li N."/>
        </authorList>
    </citation>
    <scope>NUCLEOTIDE SEQUENCE [LARGE SCALE GENOMIC DNA]</scope>
    <source>
        <strain evidence="17 18">SM1969</strain>
    </source>
</reference>
<sequence>MSGSVTLILGGAASGKSAYAEKICINAGKERVYWATSQIFDEEMRSKVDRHIVQRGPGWTTIEEAWTAESALNALSADHVCLMDCATMWLTNHLLAEHDLAEKQADLLRQIADCAADLVIVSNETGMGIVPENALARRFREAQGRLNIALAEIADRVTLVSAGLPLTLKEADR</sequence>
<evidence type="ECO:0000256" key="10">
    <source>
        <dbReference type="ARBA" id="ARBA00022741"/>
    </source>
</evidence>
<evidence type="ECO:0000256" key="8">
    <source>
        <dbReference type="ARBA" id="ARBA00022573"/>
    </source>
</evidence>
<comment type="catalytic activity">
    <reaction evidence="2 14">
        <text>adenosylcob(III)inamide phosphate + GTP + H(+) = adenosylcob(III)inamide-GDP + diphosphate</text>
        <dbReference type="Rhea" id="RHEA:22712"/>
        <dbReference type="ChEBI" id="CHEBI:15378"/>
        <dbReference type="ChEBI" id="CHEBI:33019"/>
        <dbReference type="ChEBI" id="CHEBI:37565"/>
        <dbReference type="ChEBI" id="CHEBI:58502"/>
        <dbReference type="ChEBI" id="CHEBI:60487"/>
        <dbReference type="EC" id="2.7.7.62"/>
    </reaction>
</comment>
<dbReference type="CDD" id="cd00544">
    <property type="entry name" value="CobU"/>
    <property type="match status" value="1"/>
</dbReference>
<accession>A0A844AZK4</accession>
<dbReference type="PANTHER" id="PTHR34848:SF1">
    <property type="entry name" value="BIFUNCTIONAL ADENOSYLCOBALAMIN BIOSYNTHESIS PROTEIN COBU"/>
    <property type="match status" value="1"/>
</dbReference>
<dbReference type="GO" id="GO:0008820">
    <property type="term" value="F:cobinamide phosphate guanylyltransferase activity"/>
    <property type="evidence" value="ECO:0007669"/>
    <property type="project" value="UniProtKB-UniRule"/>
</dbReference>
<dbReference type="PANTHER" id="PTHR34848">
    <property type="match status" value="1"/>
</dbReference>
<feature type="binding site" evidence="16">
    <location>
        <position position="63"/>
    </location>
    <ligand>
        <name>GTP</name>
        <dbReference type="ChEBI" id="CHEBI:37565"/>
    </ligand>
</feature>
<keyword evidence="9 14" id="KW-0808">Transferase</keyword>
<dbReference type="EC" id="2.7.7.62" evidence="14"/>
<comment type="pathway">
    <text evidence="5 14">Cofactor biosynthesis; adenosylcobalamin biosynthesis; adenosylcobalamin from cob(II)yrinate a,c-diamide: step 6/7.</text>
</comment>
<name>A0A844AZK4_9RHOB</name>
<dbReference type="Proteomes" id="UP000436694">
    <property type="component" value="Unassembled WGS sequence"/>
</dbReference>
<comment type="pathway">
    <text evidence="6 14">Cofactor biosynthesis; adenosylcobalamin biosynthesis; adenosylcobalamin from cob(II)yrinate a,c-diamide: step 5/7.</text>
</comment>
<evidence type="ECO:0000256" key="5">
    <source>
        <dbReference type="ARBA" id="ARBA00004692"/>
    </source>
</evidence>
<dbReference type="EMBL" id="WIXK01000007">
    <property type="protein sequence ID" value="MQY43744.1"/>
    <property type="molecule type" value="Genomic_DNA"/>
</dbReference>
<keyword evidence="18" id="KW-1185">Reference proteome</keyword>
<evidence type="ECO:0000256" key="16">
    <source>
        <dbReference type="PIRSR" id="PIRSR006135-2"/>
    </source>
</evidence>
<dbReference type="InterPro" id="IPR003203">
    <property type="entry name" value="CobU/CobP"/>
</dbReference>
<keyword evidence="12 14" id="KW-0067">ATP-binding</keyword>
<evidence type="ECO:0000256" key="3">
    <source>
        <dbReference type="ARBA" id="ARBA00001522"/>
    </source>
</evidence>
<dbReference type="SUPFAM" id="SSF52540">
    <property type="entry name" value="P-loop containing nucleoside triphosphate hydrolases"/>
    <property type="match status" value="1"/>
</dbReference>
<feature type="binding site" evidence="16">
    <location>
        <begin position="10"/>
        <end position="17"/>
    </location>
    <ligand>
        <name>GTP</name>
        <dbReference type="ChEBI" id="CHEBI:37565"/>
    </ligand>
</feature>
<evidence type="ECO:0000256" key="4">
    <source>
        <dbReference type="ARBA" id="ARBA00003889"/>
    </source>
</evidence>
<dbReference type="AlphaFoldDB" id="A0A844AZK4"/>
<dbReference type="Pfam" id="PF02283">
    <property type="entry name" value="CobU"/>
    <property type="match status" value="1"/>
</dbReference>
<evidence type="ECO:0000313" key="17">
    <source>
        <dbReference type="EMBL" id="MQY43744.1"/>
    </source>
</evidence>
<dbReference type="UniPathway" id="UPA00148">
    <property type="reaction ID" value="UER00236"/>
</dbReference>
<protein>
    <recommendedName>
        <fullName evidence="14">Bifunctional adenosylcobalamin biosynthesis protein</fullName>
        <ecNumber evidence="14">2.7.1.156</ecNumber>
        <ecNumber evidence="14">2.7.7.62</ecNumber>
    </recommendedName>
</protein>
<keyword evidence="17" id="KW-0548">Nucleotidyltransferase</keyword>